<dbReference type="STRING" id="307972.A0A2G8JS18"/>
<dbReference type="PROSITE" id="PS50238">
    <property type="entry name" value="RHOGAP"/>
    <property type="match status" value="1"/>
</dbReference>
<dbReference type="GO" id="GO:0030496">
    <property type="term" value="C:midbody"/>
    <property type="evidence" value="ECO:0007669"/>
    <property type="project" value="TreeGrafter"/>
</dbReference>
<dbReference type="EMBL" id="MRZV01001353">
    <property type="protein sequence ID" value="PIK38475.1"/>
    <property type="molecule type" value="Genomic_DNA"/>
</dbReference>
<reference evidence="3 4" key="1">
    <citation type="journal article" date="2017" name="PLoS Biol.">
        <title>The sea cucumber genome provides insights into morphological evolution and visceral regeneration.</title>
        <authorList>
            <person name="Zhang X."/>
            <person name="Sun L."/>
            <person name="Yuan J."/>
            <person name="Sun Y."/>
            <person name="Gao Y."/>
            <person name="Zhang L."/>
            <person name="Li S."/>
            <person name="Dai H."/>
            <person name="Hamel J.F."/>
            <person name="Liu C."/>
            <person name="Yu Y."/>
            <person name="Liu S."/>
            <person name="Lin W."/>
            <person name="Guo K."/>
            <person name="Jin S."/>
            <person name="Xu P."/>
            <person name="Storey K.B."/>
            <person name="Huan P."/>
            <person name="Zhang T."/>
            <person name="Zhou Y."/>
            <person name="Zhang J."/>
            <person name="Lin C."/>
            <person name="Li X."/>
            <person name="Xing L."/>
            <person name="Huo D."/>
            <person name="Sun M."/>
            <person name="Wang L."/>
            <person name="Mercier A."/>
            <person name="Li F."/>
            <person name="Yang H."/>
            <person name="Xiang J."/>
        </authorList>
    </citation>
    <scope>NUCLEOTIDE SEQUENCE [LARGE SCALE GENOMIC DNA]</scope>
    <source>
        <strain evidence="3">Shaxun</strain>
        <tissue evidence="3">Muscle</tissue>
    </source>
</reference>
<proteinExistence type="predicted"/>
<feature type="domain" description="Rho-GAP" evidence="2">
    <location>
        <begin position="1"/>
        <end position="263"/>
    </location>
</feature>
<name>A0A2G8JS18_STIJA</name>
<dbReference type="GO" id="GO:0051233">
    <property type="term" value="C:spindle midzone"/>
    <property type="evidence" value="ECO:0007669"/>
    <property type="project" value="TreeGrafter"/>
</dbReference>
<dbReference type="GO" id="GO:0005096">
    <property type="term" value="F:GTPase activator activity"/>
    <property type="evidence" value="ECO:0007669"/>
    <property type="project" value="TreeGrafter"/>
</dbReference>
<feature type="region of interest" description="Disordered" evidence="1">
    <location>
        <begin position="273"/>
        <end position="294"/>
    </location>
</feature>
<dbReference type="GO" id="GO:0007266">
    <property type="term" value="P:Rho protein signal transduction"/>
    <property type="evidence" value="ECO:0007669"/>
    <property type="project" value="TreeGrafter"/>
</dbReference>
<dbReference type="InterPro" id="IPR000198">
    <property type="entry name" value="RhoGAP_dom"/>
</dbReference>
<dbReference type="Proteomes" id="UP000230750">
    <property type="component" value="Unassembled WGS sequence"/>
</dbReference>
<dbReference type="SUPFAM" id="SSF48350">
    <property type="entry name" value="GTPase activation domain, GAP"/>
    <property type="match status" value="1"/>
</dbReference>
<feature type="non-terminal residue" evidence="3">
    <location>
        <position position="294"/>
    </location>
</feature>
<dbReference type="GO" id="GO:0097149">
    <property type="term" value="C:centralspindlin complex"/>
    <property type="evidence" value="ECO:0007669"/>
    <property type="project" value="TreeGrafter"/>
</dbReference>
<evidence type="ECO:0000259" key="2">
    <source>
        <dbReference type="PROSITE" id="PS50238"/>
    </source>
</evidence>
<accession>A0A2G8JS18</accession>
<comment type="caution">
    <text evidence="3">The sequence shown here is derived from an EMBL/GenBank/DDBJ whole genome shotgun (WGS) entry which is preliminary data.</text>
</comment>
<evidence type="ECO:0000256" key="1">
    <source>
        <dbReference type="SAM" id="MobiDB-lite"/>
    </source>
</evidence>
<dbReference type="PANTHER" id="PTHR46199">
    <property type="entry name" value="RAC GTPASE-ACTIVATING PROTEIN 1"/>
    <property type="match status" value="1"/>
</dbReference>
<dbReference type="Pfam" id="PF00620">
    <property type="entry name" value="RhoGAP"/>
    <property type="match status" value="2"/>
</dbReference>
<protein>
    <submittedName>
        <fullName evidence="3">Putative rac GTPase-activating protein 1 isoform X3</fullName>
    </submittedName>
</protein>
<dbReference type="PANTHER" id="PTHR46199:SF3">
    <property type="entry name" value="RAC GTPASE-ACTIVATING PROTEIN 1"/>
    <property type="match status" value="1"/>
</dbReference>
<dbReference type="SMART" id="SM00324">
    <property type="entry name" value="RhoGAP"/>
    <property type="match status" value="1"/>
</dbReference>
<dbReference type="Gene3D" id="1.10.555.10">
    <property type="entry name" value="Rho GTPase activation protein"/>
    <property type="match status" value="1"/>
</dbReference>
<evidence type="ECO:0000313" key="3">
    <source>
        <dbReference type="EMBL" id="PIK38475.1"/>
    </source>
</evidence>
<sequence length="294" mass="32731">MHISAWIPTACGSSKQFPATISYSFDLIQLITEIERRGLTEKGLYRVPGSETSVKDLKEKLLQNRESNPFDKIYDIHVLSGTLKDFLRKLAEPLVTFKLHPKFMEAAAKVGFAFFEIVYSVLDRFQFILFFTDGQLYNIFCSMVSYVLCPSYFLSTNIASNYSPLLPPLSDINDIDDSLTSIYQAISELPMVHRDTLAYVVLHLQRVAESSDCGMPASNLAKVFGPTVVGHASKDPEPMVIMNDTRLQAPVMERFLSIPSDFWKSFTNVTANGPQEHSNVIANPNTGTPGAGQG</sequence>
<dbReference type="AlphaFoldDB" id="A0A2G8JS18"/>
<gene>
    <name evidence="3" type="ORF">BSL78_24672</name>
</gene>
<dbReference type="GO" id="GO:0032154">
    <property type="term" value="C:cleavage furrow"/>
    <property type="evidence" value="ECO:0007669"/>
    <property type="project" value="TreeGrafter"/>
</dbReference>
<feature type="compositionally biased region" description="Polar residues" evidence="1">
    <location>
        <begin position="273"/>
        <end position="288"/>
    </location>
</feature>
<evidence type="ECO:0000313" key="4">
    <source>
        <dbReference type="Proteomes" id="UP000230750"/>
    </source>
</evidence>
<dbReference type="GO" id="GO:0000281">
    <property type="term" value="P:mitotic cytokinesis"/>
    <property type="evidence" value="ECO:0007669"/>
    <property type="project" value="TreeGrafter"/>
</dbReference>
<keyword evidence="4" id="KW-1185">Reference proteome</keyword>
<dbReference type="GO" id="GO:0005634">
    <property type="term" value="C:nucleus"/>
    <property type="evidence" value="ECO:0007669"/>
    <property type="project" value="TreeGrafter"/>
</dbReference>
<dbReference type="OrthoDB" id="2218807at2759"/>
<dbReference type="InterPro" id="IPR008936">
    <property type="entry name" value="Rho_GTPase_activation_prot"/>
</dbReference>
<organism evidence="3 4">
    <name type="scientific">Stichopus japonicus</name>
    <name type="common">Sea cucumber</name>
    <dbReference type="NCBI Taxonomy" id="307972"/>
    <lineage>
        <taxon>Eukaryota</taxon>
        <taxon>Metazoa</taxon>
        <taxon>Echinodermata</taxon>
        <taxon>Eleutherozoa</taxon>
        <taxon>Echinozoa</taxon>
        <taxon>Holothuroidea</taxon>
        <taxon>Aspidochirotacea</taxon>
        <taxon>Aspidochirotida</taxon>
        <taxon>Stichopodidae</taxon>
        <taxon>Apostichopus</taxon>
    </lineage>
</organism>
<dbReference type="GO" id="GO:0051256">
    <property type="term" value="P:mitotic spindle midzone assembly"/>
    <property type="evidence" value="ECO:0007669"/>
    <property type="project" value="TreeGrafter"/>
</dbReference>